<evidence type="ECO:0000313" key="2">
    <source>
        <dbReference type="EMBL" id="CEM08860.1"/>
    </source>
</evidence>
<evidence type="ECO:0000313" key="3">
    <source>
        <dbReference type="Proteomes" id="UP000041254"/>
    </source>
</evidence>
<evidence type="ECO:0000256" key="1">
    <source>
        <dbReference type="SAM" id="MobiDB-lite"/>
    </source>
</evidence>
<keyword evidence="3" id="KW-1185">Reference proteome</keyword>
<proteinExistence type="predicted"/>
<dbReference type="EMBL" id="CDMY01000388">
    <property type="protein sequence ID" value="CEM08860.1"/>
    <property type="molecule type" value="Genomic_DNA"/>
</dbReference>
<accession>A0A0G4F934</accession>
<name>A0A0G4F934_VITBC</name>
<sequence>MGNVMFSEKVPFLPKVIDASRSLDPSRIGGRARPRRLLEDLCAGVRTCLAMVTTKAFEGDEFRAASRALSEATAQAIAKKRPGGKDHPTVAGPAQGRQGGQEVDR</sequence>
<protein>
    <submittedName>
        <fullName evidence="2">Uncharacterized protein</fullName>
    </submittedName>
</protein>
<dbReference type="VEuPathDB" id="CryptoDB:Vbra_8889"/>
<feature type="region of interest" description="Disordered" evidence="1">
    <location>
        <begin position="73"/>
        <end position="105"/>
    </location>
</feature>
<dbReference type="Proteomes" id="UP000041254">
    <property type="component" value="Unassembled WGS sequence"/>
</dbReference>
<dbReference type="InParanoid" id="A0A0G4F934"/>
<dbReference type="PhylomeDB" id="A0A0G4F934"/>
<organism evidence="2 3">
    <name type="scientific">Vitrella brassicaformis (strain CCMP3155)</name>
    <dbReference type="NCBI Taxonomy" id="1169540"/>
    <lineage>
        <taxon>Eukaryota</taxon>
        <taxon>Sar</taxon>
        <taxon>Alveolata</taxon>
        <taxon>Colpodellida</taxon>
        <taxon>Vitrellaceae</taxon>
        <taxon>Vitrella</taxon>
    </lineage>
</organism>
<gene>
    <name evidence="2" type="ORF">Vbra_8889</name>
</gene>
<reference evidence="2 3" key="1">
    <citation type="submission" date="2014-11" db="EMBL/GenBank/DDBJ databases">
        <authorList>
            <person name="Zhu J."/>
            <person name="Qi W."/>
            <person name="Song R."/>
        </authorList>
    </citation>
    <scope>NUCLEOTIDE SEQUENCE [LARGE SCALE GENOMIC DNA]</scope>
</reference>
<dbReference type="AlphaFoldDB" id="A0A0G4F934"/>